<sequence>MSPYDFEALIAEVATMVDGHREARLYGRSGRADDGRDVIATDDGMTYFAYQCKRVAQFDGAALRRAVTAFEVRQPFVVTSFIVVMACIVDAKDIETDLIELRAARPGLDIQVRDGWDLSRSLREFPTVVETAFGPAIRRDFCNEEDSSTASSNRPMTATVAEGGISIQAGRDINGAIHFGQSSGR</sequence>
<dbReference type="RefSeq" id="WP_189040947.1">
    <property type="nucleotide sequence ID" value="NZ_BMNB01000003.1"/>
</dbReference>
<accession>A0A917TKC9</accession>
<dbReference type="InterPro" id="IPR011856">
    <property type="entry name" value="tRNA_endonuc-like_dom_sf"/>
</dbReference>
<proteinExistence type="predicted"/>
<comment type="caution">
    <text evidence="1">The sequence shown here is derived from an EMBL/GenBank/DDBJ whole genome shotgun (WGS) entry which is preliminary data.</text>
</comment>
<reference evidence="1" key="1">
    <citation type="journal article" date="2014" name="Int. J. Syst. Evol. Microbiol.">
        <title>Complete genome sequence of Corynebacterium casei LMG S-19264T (=DSM 44701T), isolated from a smear-ripened cheese.</title>
        <authorList>
            <consortium name="US DOE Joint Genome Institute (JGI-PGF)"/>
            <person name="Walter F."/>
            <person name="Albersmeier A."/>
            <person name="Kalinowski J."/>
            <person name="Ruckert C."/>
        </authorList>
    </citation>
    <scope>NUCLEOTIDE SEQUENCE</scope>
    <source>
        <strain evidence="1">CGMCC 4.7312</strain>
    </source>
</reference>
<dbReference type="Gene3D" id="3.40.1350.10">
    <property type="match status" value="1"/>
</dbReference>
<evidence type="ECO:0000313" key="1">
    <source>
        <dbReference type="EMBL" id="GGM26420.1"/>
    </source>
</evidence>
<evidence type="ECO:0000313" key="2">
    <source>
        <dbReference type="Proteomes" id="UP000608890"/>
    </source>
</evidence>
<reference evidence="1" key="2">
    <citation type="submission" date="2020-09" db="EMBL/GenBank/DDBJ databases">
        <authorList>
            <person name="Sun Q."/>
            <person name="Zhou Y."/>
        </authorList>
    </citation>
    <scope>NUCLEOTIDE SEQUENCE</scope>
    <source>
        <strain evidence="1">CGMCC 4.7312</strain>
    </source>
</reference>
<dbReference type="GO" id="GO:0003676">
    <property type="term" value="F:nucleic acid binding"/>
    <property type="evidence" value="ECO:0007669"/>
    <property type="project" value="InterPro"/>
</dbReference>
<dbReference type="AlphaFoldDB" id="A0A917TKC9"/>
<organism evidence="1 2">
    <name type="scientific">Micromonospora sonchi</name>
    <dbReference type="NCBI Taxonomy" id="1763543"/>
    <lineage>
        <taxon>Bacteria</taxon>
        <taxon>Bacillati</taxon>
        <taxon>Actinomycetota</taxon>
        <taxon>Actinomycetes</taxon>
        <taxon>Micromonosporales</taxon>
        <taxon>Micromonosporaceae</taxon>
        <taxon>Micromonospora</taxon>
    </lineage>
</organism>
<protein>
    <submittedName>
        <fullName evidence="1">Uncharacterized protein</fullName>
    </submittedName>
</protein>
<dbReference type="Proteomes" id="UP000608890">
    <property type="component" value="Unassembled WGS sequence"/>
</dbReference>
<keyword evidence="2" id="KW-1185">Reference proteome</keyword>
<dbReference type="EMBL" id="BMNB01000003">
    <property type="protein sequence ID" value="GGM26420.1"/>
    <property type="molecule type" value="Genomic_DNA"/>
</dbReference>
<name>A0A917TKC9_9ACTN</name>
<gene>
    <name evidence="1" type="ORF">GCM10011608_08930</name>
</gene>